<keyword evidence="10" id="KW-1185">Reference proteome</keyword>
<comment type="similarity">
    <text evidence="5">Belongs to the SAT4 family.</text>
</comment>
<reference evidence="9" key="1">
    <citation type="journal article" date="2020" name="Stud. Mycol.">
        <title>101 Dothideomycetes genomes: a test case for predicting lifestyles and emergence of pathogens.</title>
        <authorList>
            <person name="Haridas S."/>
            <person name="Albert R."/>
            <person name="Binder M."/>
            <person name="Bloem J."/>
            <person name="Labutti K."/>
            <person name="Salamov A."/>
            <person name="Andreopoulos B."/>
            <person name="Baker S."/>
            <person name="Barry K."/>
            <person name="Bills G."/>
            <person name="Bluhm B."/>
            <person name="Cannon C."/>
            <person name="Castanera R."/>
            <person name="Culley D."/>
            <person name="Daum C."/>
            <person name="Ezra D."/>
            <person name="Gonzalez J."/>
            <person name="Henrissat B."/>
            <person name="Kuo A."/>
            <person name="Liang C."/>
            <person name="Lipzen A."/>
            <person name="Lutzoni F."/>
            <person name="Magnuson J."/>
            <person name="Mondo S."/>
            <person name="Nolan M."/>
            <person name="Ohm R."/>
            <person name="Pangilinan J."/>
            <person name="Park H.-J."/>
            <person name="Ramirez L."/>
            <person name="Alfaro M."/>
            <person name="Sun H."/>
            <person name="Tritt A."/>
            <person name="Yoshinaga Y."/>
            <person name="Zwiers L.-H."/>
            <person name="Turgeon B."/>
            <person name="Goodwin S."/>
            <person name="Spatafora J."/>
            <person name="Crous P."/>
            <person name="Grigoriev I."/>
        </authorList>
    </citation>
    <scope>NUCLEOTIDE SEQUENCE</scope>
    <source>
        <strain evidence="9">CBS 113818</strain>
    </source>
</reference>
<sequence>MSGQFVDFGGVRVDISQFDFADSSSRVATVRTTSITLIILVALVVSLRLFARAKFVGRIFVDDATHKGLGTHIWQFPLDTIFQSVKSCILLAIISSYLRFIDASTFRLVMYVTLFVTASIWICTVFVSVFQCRPISGAWDYTVQESCIDYIAYLYASSAINVLTDIVLYALPIPHLWRLSGAGACVAGVARIAYLHTLRVPDVPFQSVPSLNLSVIECSLGIICVSIPALRPLVARLFPRSPRTNRTSSTNIKSARSQNIPLDSVSADAKASISQSDHGSDMLPFAHSPSIGRAL</sequence>
<dbReference type="Pfam" id="PF20684">
    <property type="entry name" value="Fung_rhodopsin"/>
    <property type="match status" value="1"/>
</dbReference>
<evidence type="ECO:0000313" key="10">
    <source>
        <dbReference type="Proteomes" id="UP000799424"/>
    </source>
</evidence>
<dbReference type="GO" id="GO:0016020">
    <property type="term" value="C:membrane"/>
    <property type="evidence" value="ECO:0007669"/>
    <property type="project" value="UniProtKB-SubCell"/>
</dbReference>
<evidence type="ECO:0000256" key="4">
    <source>
        <dbReference type="ARBA" id="ARBA00023136"/>
    </source>
</evidence>
<dbReference type="InterPro" id="IPR049326">
    <property type="entry name" value="Rhodopsin_dom_fungi"/>
</dbReference>
<feature type="transmembrane region" description="Helical" evidence="7">
    <location>
        <begin position="32"/>
        <end position="51"/>
    </location>
</feature>
<evidence type="ECO:0000256" key="3">
    <source>
        <dbReference type="ARBA" id="ARBA00022989"/>
    </source>
</evidence>
<evidence type="ECO:0000256" key="6">
    <source>
        <dbReference type="SAM" id="MobiDB-lite"/>
    </source>
</evidence>
<dbReference type="PANTHER" id="PTHR33048:SF131">
    <property type="entry name" value="INTEGRAL MEMBRANE PROTEIN"/>
    <property type="match status" value="1"/>
</dbReference>
<dbReference type="Proteomes" id="UP000799424">
    <property type="component" value="Unassembled WGS sequence"/>
</dbReference>
<feature type="transmembrane region" description="Helical" evidence="7">
    <location>
        <begin position="214"/>
        <end position="234"/>
    </location>
</feature>
<evidence type="ECO:0000256" key="5">
    <source>
        <dbReference type="ARBA" id="ARBA00038359"/>
    </source>
</evidence>
<dbReference type="AlphaFoldDB" id="A0A6A6ZPZ0"/>
<comment type="subcellular location">
    <subcellularLocation>
        <location evidence="1">Membrane</location>
        <topology evidence="1">Multi-pass membrane protein</topology>
    </subcellularLocation>
</comment>
<feature type="region of interest" description="Disordered" evidence="6">
    <location>
        <begin position="274"/>
        <end position="295"/>
    </location>
</feature>
<feature type="transmembrane region" description="Helical" evidence="7">
    <location>
        <begin position="108"/>
        <end position="130"/>
    </location>
</feature>
<evidence type="ECO:0000256" key="7">
    <source>
        <dbReference type="SAM" id="Phobius"/>
    </source>
</evidence>
<feature type="transmembrane region" description="Helical" evidence="7">
    <location>
        <begin position="176"/>
        <end position="194"/>
    </location>
</feature>
<feature type="domain" description="Rhodopsin" evidence="8">
    <location>
        <begin position="38"/>
        <end position="236"/>
    </location>
</feature>
<name>A0A6A6ZPZ0_9PLEO</name>
<gene>
    <name evidence="9" type="ORF">CC86DRAFT_357069</name>
</gene>
<evidence type="ECO:0000256" key="2">
    <source>
        <dbReference type="ARBA" id="ARBA00022692"/>
    </source>
</evidence>
<keyword evidence="2 7" id="KW-0812">Transmembrane</keyword>
<feature type="transmembrane region" description="Helical" evidence="7">
    <location>
        <begin position="150"/>
        <end position="171"/>
    </location>
</feature>
<keyword evidence="4 7" id="KW-0472">Membrane</keyword>
<evidence type="ECO:0000259" key="8">
    <source>
        <dbReference type="Pfam" id="PF20684"/>
    </source>
</evidence>
<keyword evidence="3 7" id="KW-1133">Transmembrane helix</keyword>
<dbReference type="InterPro" id="IPR052337">
    <property type="entry name" value="SAT4-like"/>
</dbReference>
<evidence type="ECO:0000256" key="1">
    <source>
        <dbReference type="ARBA" id="ARBA00004141"/>
    </source>
</evidence>
<dbReference type="PANTHER" id="PTHR33048">
    <property type="entry name" value="PTH11-LIKE INTEGRAL MEMBRANE PROTEIN (AFU_ORTHOLOGUE AFUA_5G11245)"/>
    <property type="match status" value="1"/>
</dbReference>
<organism evidence="9 10">
    <name type="scientific">Ophiobolus disseminans</name>
    <dbReference type="NCBI Taxonomy" id="1469910"/>
    <lineage>
        <taxon>Eukaryota</taxon>
        <taxon>Fungi</taxon>
        <taxon>Dikarya</taxon>
        <taxon>Ascomycota</taxon>
        <taxon>Pezizomycotina</taxon>
        <taxon>Dothideomycetes</taxon>
        <taxon>Pleosporomycetidae</taxon>
        <taxon>Pleosporales</taxon>
        <taxon>Pleosporineae</taxon>
        <taxon>Phaeosphaeriaceae</taxon>
        <taxon>Ophiobolus</taxon>
    </lineage>
</organism>
<dbReference type="OrthoDB" id="5278984at2759"/>
<proteinExistence type="inferred from homology"/>
<dbReference type="EMBL" id="MU006233">
    <property type="protein sequence ID" value="KAF2823170.1"/>
    <property type="molecule type" value="Genomic_DNA"/>
</dbReference>
<evidence type="ECO:0000313" key="9">
    <source>
        <dbReference type="EMBL" id="KAF2823170.1"/>
    </source>
</evidence>
<protein>
    <recommendedName>
        <fullName evidence="8">Rhodopsin domain-containing protein</fullName>
    </recommendedName>
</protein>
<accession>A0A6A6ZPZ0</accession>